<proteinExistence type="predicted"/>
<dbReference type="Proteomes" id="UP001062846">
    <property type="component" value="Chromosome 1"/>
</dbReference>
<evidence type="ECO:0000313" key="1">
    <source>
        <dbReference type="EMBL" id="KAI8573852.1"/>
    </source>
</evidence>
<gene>
    <name evidence="1" type="ORF">RHMOL_Rhmol01G0307700</name>
</gene>
<reference evidence="1" key="1">
    <citation type="submission" date="2022-02" db="EMBL/GenBank/DDBJ databases">
        <title>Plant Genome Project.</title>
        <authorList>
            <person name="Zhang R.-G."/>
        </authorList>
    </citation>
    <scope>NUCLEOTIDE SEQUENCE</scope>
    <source>
        <strain evidence="1">AT1</strain>
    </source>
</reference>
<name>A0ACC0QAJ4_RHOML</name>
<keyword evidence="2" id="KW-1185">Reference proteome</keyword>
<comment type="caution">
    <text evidence="1">The sequence shown here is derived from an EMBL/GenBank/DDBJ whole genome shotgun (WGS) entry which is preliminary data.</text>
</comment>
<dbReference type="EMBL" id="CM046388">
    <property type="protein sequence ID" value="KAI8573852.1"/>
    <property type="molecule type" value="Genomic_DNA"/>
</dbReference>
<organism evidence="1 2">
    <name type="scientific">Rhododendron molle</name>
    <name type="common">Chinese azalea</name>
    <name type="synonym">Azalea mollis</name>
    <dbReference type="NCBI Taxonomy" id="49168"/>
    <lineage>
        <taxon>Eukaryota</taxon>
        <taxon>Viridiplantae</taxon>
        <taxon>Streptophyta</taxon>
        <taxon>Embryophyta</taxon>
        <taxon>Tracheophyta</taxon>
        <taxon>Spermatophyta</taxon>
        <taxon>Magnoliopsida</taxon>
        <taxon>eudicotyledons</taxon>
        <taxon>Gunneridae</taxon>
        <taxon>Pentapetalae</taxon>
        <taxon>asterids</taxon>
        <taxon>Ericales</taxon>
        <taxon>Ericaceae</taxon>
        <taxon>Ericoideae</taxon>
        <taxon>Rhodoreae</taxon>
        <taxon>Rhododendron</taxon>
    </lineage>
</organism>
<sequence length="116" mass="13065">MVATETLKASVPKPKRSKRAPTEVYTVDDEDVERRSVDHSGGDLRRVVLVSSLMILFFFRGDNERRTGVSPVRARKIVAPTPHLLPVLVLQRGALKVATTGRGRIEEEYHLKYRVA</sequence>
<evidence type="ECO:0000313" key="2">
    <source>
        <dbReference type="Proteomes" id="UP001062846"/>
    </source>
</evidence>
<accession>A0ACC0QAJ4</accession>
<protein>
    <submittedName>
        <fullName evidence="1">Uncharacterized protein</fullName>
    </submittedName>
</protein>